<feature type="compositionally biased region" description="Low complexity" evidence="1">
    <location>
        <begin position="32"/>
        <end position="41"/>
    </location>
</feature>
<comment type="caution">
    <text evidence="2">The sequence shown here is derived from an EMBL/GenBank/DDBJ whole genome shotgun (WGS) entry which is preliminary data.</text>
</comment>
<reference evidence="2" key="1">
    <citation type="submission" date="2023-11" db="EMBL/GenBank/DDBJ databases">
        <title>Genome assemblies of two species of porcelain crab, Petrolisthes cinctipes and Petrolisthes manimaculis (Anomura: Porcellanidae).</title>
        <authorList>
            <person name="Angst P."/>
        </authorList>
    </citation>
    <scope>NUCLEOTIDE SEQUENCE</scope>
    <source>
        <strain evidence="2">PB745_02</strain>
        <tissue evidence="2">Gill</tissue>
    </source>
</reference>
<proteinExistence type="predicted"/>
<feature type="region of interest" description="Disordered" evidence="1">
    <location>
        <begin position="1"/>
        <end position="41"/>
    </location>
</feature>
<sequence>MHSVRAPYLYSNKKQPDKPTKTSLSASTPRHSSSALTSASSALQGAGATASACANPKALQSTTVFQDTQLQVYDETPLEYLNRRLAKNDSIMIRRSV</sequence>
<organism evidence="2 3">
    <name type="scientific">Petrolisthes manimaculis</name>
    <dbReference type="NCBI Taxonomy" id="1843537"/>
    <lineage>
        <taxon>Eukaryota</taxon>
        <taxon>Metazoa</taxon>
        <taxon>Ecdysozoa</taxon>
        <taxon>Arthropoda</taxon>
        <taxon>Crustacea</taxon>
        <taxon>Multicrustacea</taxon>
        <taxon>Malacostraca</taxon>
        <taxon>Eumalacostraca</taxon>
        <taxon>Eucarida</taxon>
        <taxon>Decapoda</taxon>
        <taxon>Pleocyemata</taxon>
        <taxon>Anomura</taxon>
        <taxon>Galatheoidea</taxon>
        <taxon>Porcellanidae</taxon>
        <taxon>Petrolisthes</taxon>
    </lineage>
</organism>
<evidence type="ECO:0000313" key="2">
    <source>
        <dbReference type="EMBL" id="KAK4294078.1"/>
    </source>
</evidence>
<dbReference type="Proteomes" id="UP001292094">
    <property type="component" value="Unassembled WGS sequence"/>
</dbReference>
<name>A0AAE1TQ85_9EUCA</name>
<feature type="compositionally biased region" description="Polar residues" evidence="1">
    <location>
        <begin position="21"/>
        <end position="31"/>
    </location>
</feature>
<evidence type="ECO:0000256" key="1">
    <source>
        <dbReference type="SAM" id="MobiDB-lite"/>
    </source>
</evidence>
<dbReference type="EMBL" id="JAWZYT010004375">
    <property type="protein sequence ID" value="KAK4294078.1"/>
    <property type="molecule type" value="Genomic_DNA"/>
</dbReference>
<keyword evidence="3" id="KW-1185">Reference proteome</keyword>
<gene>
    <name evidence="2" type="ORF">Pmani_033269</name>
</gene>
<accession>A0AAE1TQ85</accession>
<protein>
    <submittedName>
        <fullName evidence="2">Uncharacterized protein</fullName>
    </submittedName>
</protein>
<evidence type="ECO:0000313" key="3">
    <source>
        <dbReference type="Proteomes" id="UP001292094"/>
    </source>
</evidence>
<dbReference type="AlphaFoldDB" id="A0AAE1TQ85"/>